<reference evidence="3" key="1">
    <citation type="journal article" date="2019" name="Int. J. Syst. Evol. Microbiol.">
        <title>The Global Catalogue of Microorganisms (GCM) 10K type strain sequencing project: providing services to taxonomists for standard genome sequencing and annotation.</title>
        <authorList>
            <consortium name="The Broad Institute Genomics Platform"/>
            <consortium name="The Broad Institute Genome Sequencing Center for Infectious Disease"/>
            <person name="Wu L."/>
            <person name="Ma J."/>
        </authorList>
    </citation>
    <scope>NUCLEOTIDE SEQUENCE [LARGE SCALE GENOMIC DNA]</scope>
    <source>
        <strain evidence="3">CGMCC 1.10130</strain>
    </source>
</reference>
<proteinExistence type="predicted"/>
<protein>
    <recommendedName>
        <fullName evidence="1">EAL domain-containing protein</fullName>
    </recommendedName>
</protein>
<dbReference type="InterPro" id="IPR050706">
    <property type="entry name" value="Cyclic-di-GMP_PDE-like"/>
</dbReference>
<dbReference type="Proteomes" id="UP000619743">
    <property type="component" value="Unassembled WGS sequence"/>
</dbReference>
<dbReference type="PANTHER" id="PTHR33121">
    <property type="entry name" value="CYCLIC DI-GMP PHOSPHODIESTERASE PDEF"/>
    <property type="match status" value="1"/>
</dbReference>
<dbReference type="GO" id="GO:0071111">
    <property type="term" value="F:cyclic-guanylate-specific phosphodiesterase activity"/>
    <property type="evidence" value="ECO:0007669"/>
    <property type="project" value="InterPro"/>
</dbReference>
<dbReference type="PANTHER" id="PTHR33121:SF70">
    <property type="entry name" value="SIGNALING PROTEIN YKOW"/>
    <property type="match status" value="1"/>
</dbReference>
<dbReference type="InterPro" id="IPR035919">
    <property type="entry name" value="EAL_sf"/>
</dbReference>
<comment type="caution">
    <text evidence="2">The sequence shown here is derived from an EMBL/GenBank/DDBJ whole genome shotgun (WGS) entry which is preliminary data.</text>
</comment>
<dbReference type="EMBL" id="BMDX01000021">
    <property type="protein sequence ID" value="GGA87331.1"/>
    <property type="molecule type" value="Genomic_DNA"/>
</dbReference>
<feature type="domain" description="EAL" evidence="1">
    <location>
        <begin position="1"/>
        <end position="217"/>
    </location>
</feature>
<dbReference type="PROSITE" id="PS50883">
    <property type="entry name" value="EAL"/>
    <property type="match status" value="1"/>
</dbReference>
<evidence type="ECO:0000259" key="1">
    <source>
        <dbReference type="PROSITE" id="PS50883"/>
    </source>
</evidence>
<dbReference type="SMART" id="SM00052">
    <property type="entry name" value="EAL"/>
    <property type="match status" value="1"/>
</dbReference>
<dbReference type="CDD" id="cd01948">
    <property type="entry name" value="EAL"/>
    <property type="match status" value="1"/>
</dbReference>
<keyword evidence="3" id="KW-1185">Reference proteome</keyword>
<dbReference type="Pfam" id="PF00563">
    <property type="entry name" value="EAL"/>
    <property type="match status" value="1"/>
</dbReference>
<gene>
    <name evidence="2" type="ORF">GCM10011369_31760</name>
</gene>
<evidence type="ECO:0000313" key="3">
    <source>
        <dbReference type="Proteomes" id="UP000619743"/>
    </source>
</evidence>
<dbReference type="SUPFAM" id="SSF141868">
    <property type="entry name" value="EAL domain-like"/>
    <property type="match status" value="1"/>
</dbReference>
<accession>A0A8J2U8Z7</accession>
<evidence type="ECO:0000313" key="2">
    <source>
        <dbReference type="EMBL" id="GGA87331.1"/>
    </source>
</evidence>
<dbReference type="InterPro" id="IPR001633">
    <property type="entry name" value="EAL_dom"/>
</dbReference>
<dbReference type="Gene3D" id="3.20.20.450">
    <property type="entry name" value="EAL domain"/>
    <property type="match status" value="1"/>
</dbReference>
<dbReference type="AlphaFoldDB" id="A0A8J2U8Z7"/>
<name>A0A8J2U8Z7_9GAMM</name>
<sequence length="219" mass="24428">MIRWSSPSRGFVSPGEFIPIAEETGAIHKLGIWIIAEVCRQIREWLDQSYAVVPISINITSSQFDDVEFINQLVSTIESYAIPYSLIELELTESGILKDKSRAIESLTMLRDKGITIALDDFGTGYSSLSYISDLPFDTLKIDKSFIDKLDDDKNKELVKSIVSISKTLGVQCVAEGTETSEQVDIISSYGCEVFQGYFFSRPIPADEFSKKLFSYGAS</sequence>
<organism evidence="2 3">
    <name type="scientific">Neiella marina</name>
    <dbReference type="NCBI Taxonomy" id="508461"/>
    <lineage>
        <taxon>Bacteria</taxon>
        <taxon>Pseudomonadati</taxon>
        <taxon>Pseudomonadota</taxon>
        <taxon>Gammaproteobacteria</taxon>
        <taxon>Alteromonadales</taxon>
        <taxon>Echinimonadaceae</taxon>
        <taxon>Neiella</taxon>
    </lineage>
</organism>